<reference evidence="5" key="2">
    <citation type="journal article" date="2023" name="IMA Fungus">
        <title>Comparative genomic study of the Penicillium genus elucidates a diverse pangenome and 15 lateral gene transfer events.</title>
        <authorList>
            <person name="Petersen C."/>
            <person name="Sorensen T."/>
            <person name="Nielsen M.R."/>
            <person name="Sondergaard T.E."/>
            <person name="Sorensen J.L."/>
            <person name="Fitzpatrick D.A."/>
            <person name="Frisvad J.C."/>
            <person name="Nielsen K.L."/>
        </authorList>
    </citation>
    <scope>NUCLEOTIDE SEQUENCE</scope>
    <source>
        <strain evidence="5">IBT 29864</strain>
    </source>
</reference>
<sequence length="366" mass="41611">MPALCRQLWAELDIIPIILDEEPDINATAKSMTRIHFERKPIDEQAESLSRKCIRFFGPNNLPLLHVGFRGRVEVDSDFHIQLADRNSFRRTVRPKTWAAIDHYTSDLKRRGVKIAFFSATSQGGGVSLMRHALLRLAHELEIDIKCHDQTFSASRRRTNHNILQGVTAPDERLSRDNQQHLVNWIQDNAERYWLQREGPLCRPLDGGADVIIIDDPQMPGLFPIAKGIDPQRPVIYRSHIQMRSDLIAITGGPQAEVWNYLWEQIHAADIFISHPVADFVPKNIPSHRIDPAKGIVDALVAYEKFYSQISTLHPEMKIPKLVICGHGSIDDPNGSIVYDAVLRHMENFMPHLTAMICVLRLGPSD</sequence>
<evidence type="ECO:0000259" key="4">
    <source>
        <dbReference type="Pfam" id="PF21269"/>
    </source>
</evidence>
<keyword evidence="3" id="KW-0808">Transferase</keyword>
<dbReference type="InterPro" id="IPR049438">
    <property type="entry name" value="TreT_GT1"/>
</dbReference>
<dbReference type="Gene3D" id="3.40.50.2000">
    <property type="entry name" value="Glycogen Phosphorylase B"/>
    <property type="match status" value="1"/>
</dbReference>
<evidence type="ECO:0000256" key="3">
    <source>
        <dbReference type="ARBA" id="ARBA00022679"/>
    </source>
</evidence>
<reference evidence="5" key="1">
    <citation type="submission" date="2022-11" db="EMBL/GenBank/DDBJ databases">
        <authorList>
            <person name="Petersen C."/>
        </authorList>
    </citation>
    <scope>NUCLEOTIDE SEQUENCE</scope>
    <source>
        <strain evidence="5">IBT 29864</strain>
    </source>
</reference>
<dbReference type="GeneID" id="81437850"/>
<dbReference type="OrthoDB" id="937291at2759"/>
<comment type="caution">
    <text evidence="5">The sequence shown here is derived from an EMBL/GenBank/DDBJ whole genome shotgun (WGS) entry which is preliminary data.</text>
</comment>
<feature type="domain" description="Trehalose synthase N-terminal" evidence="4">
    <location>
        <begin position="118"/>
        <end position="278"/>
    </location>
</feature>
<evidence type="ECO:0000313" key="5">
    <source>
        <dbReference type="EMBL" id="KAJ5378333.1"/>
    </source>
</evidence>
<evidence type="ECO:0000256" key="2">
    <source>
        <dbReference type="ARBA" id="ARBA00022676"/>
    </source>
</evidence>
<evidence type="ECO:0000256" key="1">
    <source>
        <dbReference type="ARBA" id="ARBA00009481"/>
    </source>
</evidence>
<comment type="similarity">
    <text evidence="1">Belongs to the glycosyltransferase group 1 family. Glycosyltransferase 4 subfamily.</text>
</comment>
<keyword evidence="6" id="KW-1185">Reference proteome</keyword>
<accession>A0A9W9SGT4</accession>
<dbReference type="AlphaFoldDB" id="A0A9W9SGT4"/>
<dbReference type="Proteomes" id="UP001147782">
    <property type="component" value="Unassembled WGS sequence"/>
</dbReference>
<dbReference type="InterPro" id="IPR052078">
    <property type="entry name" value="Trehalose_Metab_GTase"/>
</dbReference>
<dbReference type="GO" id="GO:0016757">
    <property type="term" value="F:glycosyltransferase activity"/>
    <property type="evidence" value="ECO:0007669"/>
    <property type="project" value="UniProtKB-KW"/>
</dbReference>
<dbReference type="PANTHER" id="PTHR47779:SF1">
    <property type="entry name" value="SYNTHASE (CCG-9), PUTATIVE (AFU_ORTHOLOGUE AFUA_3G12100)-RELATED"/>
    <property type="match status" value="1"/>
</dbReference>
<organism evidence="5 6">
    <name type="scientific">Penicillium cataractarum</name>
    <dbReference type="NCBI Taxonomy" id="2100454"/>
    <lineage>
        <taxon>Eukaryota</taxon>
        <taxon>Fungi</taxon>
        <taxon>Dikarya</taxon>
        <taxon>Ascomycota</taxon>
        <taxon>Pezizomycotina</taxon>
        <taxon>Eurotiomycetes</taxon>
        <taxon>Eurotiomycetidae</taxon>
        <taxon>Eurotiales</taxon>
        <taxon>Aspergillaceae</taxon>
        <taxon>Penicillium</taxon>
    </lineage>
</organism>
<protein>
    <recommendedName>
        <fullName evidence="4">Trehalose synthase N-terminal domain-containing protein</fullName>
    </recommendedName>
</protein>
<evidence type="ECO:0000313" key="6">
    <source>
        <dbReference type="Proteomes" id="UP001147782"/>
    </source>
</evidence>
<name>A0A9W9SGT4_9EURO</name>
<dbReference type="EMBL" id="JAPZBS010000004">
    <property type="protein sequence ID" value="KAJ5378333.1"/>
    <property type="molecule type" value="Genomic_DNA"/>
</dbReference>
<proteinExistence type="inferred from homology"/>
<dbReference type="RefSeq" id="XP_056557196.1">
    <property type="nucleotide sequence ID" value="XM_056698671.1"/>
</dbReference>
<dbReference type="PANTHER" id="PTHR47779">
    <property type="entry name" value="SYNTHASE (CCG-9), PUTATIVE (AFU_ORTHOLOGUE AFUA_3G12100)-RELATED"/>
    <property type="match status" value="1"/>
</dbReference>
<gene>
    <name evidence="5" type="ORF">N7496_005742</name>
</gene>
<keyword evidence="2" id="KW-0328">Glycosyltransferase</keyword>
<dbReference type="Pfam" id="PF21269">
    <property type="entry name" value="TreT_GT1"/>
    <property type="match status" value="1"/>
</dbReference>